<dbReference type="PANTHER" id="PTHR48098:SF6">
    <property type="entry name" value="FERRI-BACILLIBACTIN ESTERASE BESA"/>
    <property type="match status" value="1"/>
</dbReference>
<reference evidence="1 2" key="1">
    <citation type="submission" date="2019-08" db="EMBL/GenBank/DDBJ databases">
        <title>Draft genome sequence of Ulvibacter marinus type strain NBRC 109484.</title>
        <authorList>
            <person name="Kawano K."/>
            <person name="Ushijima N."/>
            <person name="Kihara M."/>
            <person name="Itoh H."/>
        </authorList>
    </citation>
    <scope>NUCLEOTIDE SEQUENCE [LARGE SCALE GENOMIC DNA]</scope>
    <source>
        <strain evidence="1 2">NBRC 109484</strain>
    </source>
</reference>
<evidence type="ECO:0000313" key="1">
    <source>
        <dbReference type="EMBL" id="GER59422.1"/>
    </source>
</evidence>
<dbReference type="EMBL" id="BKCG01000003">
    <property type="protein sequence ID" value="GER59422.1"/>
    <property type="molecule type" value="Genomic_DNA"/>
</dbReference>
<dbReference type="Pfam" id="PF00756">
    <property type="entry name" value="Esterase"/>
    <property type="match status" value="1"/>
</dbReference>
<comment type="caution">
    <text evidence="1">The sequence shown here is derived from an EMBL/GenBank/DDBJ whole genome shotgun (WGS) entry which is preliminary data.</text>
</comment>
<protein>
    <submittedName>
        <fullName evidence="1">Esterase</fullName>
    </submittedName>
</protein>
<dbReference type="InterPro" id="IPR029058">
    <property type="entry name" value="AB_hydrolase_fold"/>
</dbReference>
<accession>A0A5J4IYD0</accession>
<dbReference type="PANTHER" id="PTHR48098">
    <property type="entry name" value="ENTEROCHELIN ESTERASE-RELATED"/>
    <property type="match status" value="1"/>
</dbReference>
<dbReference type="PROSITE" id="PS51257">
    <property type="entry name" value="PROKAR_LIPOPROTEIN"/>
    <property type="match status" value="1"/>
</dbReference>
<dbReference type="Proteomes" id="UP000326509">
    <property type="component" value="Unassembled WGS sequence"/>
</dbReference>
<dbReference type="SUPFAM" id="SSF53474">
    <property type="entry name" value="alpha/beta-Hydrolases"/>
    <property type="match status" value="1"/>
</dbReference>
<proteinExistence type="predicted"/>
<name>A0A5J4IYD0_9FLAO</name>
<keyword evidence="2" id="KW-1185">Reference proteome</keyword>
<dbReference type="Gene3D" id="3.40.50.1820">
    <property type="entry name" value="alpha/beta hydrolase"/>
    <property type="match status" value="1"/>
</dbReference>
<gene>
    <name evidence="1" type="ORF">ULMA_15300</name>
</gene>
<dbReference type="InterPro" id="IPR000801">
    <property type="entry name" value="Esterase-like"/>
</dbReference>
<dbReference type="OrthoDB" id="9784036at2"/>
<organism evidence="1 2">
    <name type="scientific">Patiriisocius marinus</name>
    <dbReference type="NCBI Taxonomy" id="1397112"/>
    <lineage>
        <taxon>Bacteria</taxon>
        <taxon>Pseudomonadati</taxon>
        <taxon>Bacteroidota</taxon>
        <taxon>Flavobacteriia</taxon>
        <taxon>Flavobacteriales</taxon>
        <taxon>Flavobacteriaceae</taxon>
        <taxon>Patiriisocius</taxon>
    </lineage>
</organism>
<dbReference type="RefSeq" id="WP_151673711.1">
    <property type="nucleotide sequence ID" value="NZ_BKCG01000003.1"/>
</dbReference>
<dbReference type="InterPro" id="IPR050583">
    <property type="entry name" value="Mycobacterial_A85_antigen"/>
</dbReference>
<dbReference type="AlphaFoldDB" id="A0A5J4IYD0"/>
<evidence type="ECO:0000313" key="2">
    <source>
        <dbReference type="Proteomes" id="UP000326509"/>
    </source>
</evidence>
<sequence>MRILSLIFSIFFLISCSNNISESLNNSSKETKKTFKPETIPSTKIINENIAGSIDRYDSFPSSFIKPRTIDVWLPEGYSPKKKYSVLYMNDGQDLFDPSVDTRKPEMEIDETITRLVAEGKIKNTIAVGIYNIASDRSEDYLPQKPIDNLPTKTRDSMLKIVRAFDKTFEINSDNYLKFITTEVKPYIDATYSTQTDINNTYIAGASMGGLISMYAVCEYPETFGGAIGMSTHWVGAIPTPGNPLPEQFFNYMKVNLPSPTSHKFYFDFGTNGLDRFYTQYEDEVNEVFTNNGYTDESHFRNLKFEEGNHNVESWMPRFPDALEMMLGK</sequence>